<dbReference type="AlphaFoldDB" id="A0A4U0XDR4"/>
<protein>
    <recommendedName>
        <fullName evidence="5">NADH-ubiquinone oxidoreductase 9.5 kDa subunit</fullName>
    </recommendedName>
</protein>
<reference evidence="3 4" key="1">
    <citation type="submission" date="2017-03" db="EMBL/GenBank/DDBJ databases">
        <title>Genomes of endolithic fungi from Antarctica.</title>
        <authorList>
            <person name="Coleine C."/>
            <person name="Masonjones S."/>
            <person name="Stajich J.E."/>
        </authorList>
    </citation>
    <scope>NUCLEOTIDE SEQUENCE [LARGE SCALE GENOMIC DNA]</scope>
    <source>
        <strain evidence="3 4">CCFEE 5187</strain>
    </source>
</reference>
<feature type="transmembrane region" description="Helical" evidence="1">
    <location>
        <begin position="23"/>
        <end position="44"/>
    </location>
</feature>
<name>A0A4U0XDR4_9PEZI</name>
<evidence type="ECO:0000313" key="2">
    <source>
        <dbReference type="EMBL" id="TKA72938.1"/>
    </source>
</evidence>
<dbReference type="PANTHER" id="PTHR38488:SF1">
    <property type="entry name" value="OXIDOREDUCTASE 9.5 KDA SUBUNIT, PUTATIVE (AFU_ORTHOLOGUE AFUA_5G08980)-RELATED"/>
    <property type="match status" value="1"/>
</dbReference>
<evidence type="ECO:0000256" key="1">
    <source>
        <dbReference type="SAM" id="Phobius"/>
    </source>
</evidence>
<dbReference type="CDD" id="cd22903">
    <property type="entry name" value="NI9M"/>
    <property type="match status" value="1"/>
</dbReference>
<evidence type="ECO:0008006" key="5">
    <source>
        <dbReference type="Google" id="ProtNLM"/>
    </source>
</evidence>
<dbReference type="EMBL" id="NAJN01000463">
    <property type="protein sequence ID" value="TKA72938.1"/>
    <property type="molecule type" value="Genomic_DNA"/>
</dbReference>
<accession>A0A4U0XDR4</accession>
<keyword evidence="4" id="KW-1185">Reference proteome</keyword>
<proteinExistence type="predicted"/>
<dbReference type="InterPro" id="IPR039961">
    <property type="entry name" value="Nuo9.5"/>
</dbReference>
<evidence type="ECO:0000313" key="4">
    <source>
        <dbReference type="Proteomes" id="UP000308768"/>
    </source>
</evidence>
<dbReference type="PROSITE" id="PS51257">
    <property type="entry name" value="PROKAR_LIPOPROTEIN"/>
    <property type="match status" value="1"/>
</dbReference>
<gene>
    <name evidence="2" type="ORF">B0A49_05010</name>
    <name evidence="3" type="ORF">B0A49_06806</name>
</gene>
<evidence type="ECO:0000313" key="3">
    <source>
        <dbReference type="EMBL" id="TKA73393.1"/>
    </source>
</evidence>
<keyword evidence="1" id="KW-0812">Transmembrane</keyword>
<dbReference type="OrthoDB" id="2093409at2759"/>
<sequence>MSSPRFFSAPLSYMRWASIEKPAIFYSIVVGCIGPVMMVVVPPLRHRFGDGPREAIPLSYPSEYSSLQLWRNWVQDVERGEQTMIQYCVALTVAICAVPKGPRKIPEGYDD</sequence>
<keyword evidence="1" id="KW-0472">Membrane</keyword>
<dbReference type="STRING" id="331657.A0A4U0XDR4"/>
<comment type="caution">
    <text evidence="3">The sequence shown here is derived from an EMBL/GenBank/DDBJ whole genome shotgun (WGS) entry which is preliminary data.</text>
</comment>
<dbReference type="Proteomes" id="UP000308768">
    <property type="component" value="Unassembled WGS sequence"/>
</dbReference>
<keyword evidence="1" id="KW-1133">Transmembrane helix</keyword>
<dbReference type="EMBL" id="NAJN01000436">
    <property type="protein sequence ID" value="TKA73393.1"/>
    <property type="molecule type" value="Genomic_DNA"/>
</dbReference>
<organism evidence="3 4">
    <name type="scientific">Cryomyces minteri</name>
    <dbReference type="NCBI Taxonomy" id="331657"/>
    <lineage>
        <taxon>Eukaryota</taxon>
        <taxon>Fungi</taxon>
        <taxon>Dikarya</taxon>
        <taxon>Ascomycota</taxon>
        <taxon>Pezizomycotina</taxon>
        <taxon>Dothideomycetes</taxon>
        <taxon>Dothideomycetes incertae sedis</taxon>
        <taxon>Cryomyces</taxon>
    </lineage>
</organism>
<dbReference type="PANTHER" id="PTHR38488">
    <property type="entry name" value="OXIDOREDUCTASE 9.5 KDA SUBUNIT, PUTATIVE (AFU_ORTHOLOGUE AFUA_5G08980)-RELATED"/>
    <property type="match status" value="1"/>
</dbReference>